<accession>A0ABZ3F378</accession>
<name>A0ABZ3F378_9HELI</name>
<dbReference type="Proteomes" id="UP001434737">
    <property type="component" value="Chromosome"/>
</dbReference>
<proteinExistence type="predicted"/>
<evidence type="ECO:0000313" key="2">
    <source>
        <dbReference type="Proteomes" id="UP001434737"/>
    </source>
</evidence>
<reference evidence="1 2" key="1">
    <citation type="submission" date="2024-02" db="EMBL/GenBank/DDBJ databases">
        <title>Genome and pathogenicity analysis of Helicobacter mastomyrinus isolated from mice.</title>
        <authorList>
            <person name="Zhu L."/>
        </authorList>
    </citation>
    <scope>NUCLEOTIDE SEQUENCE [LARGE SCALE GENOMIC DNA]</scope>
    <source>
        <strain evidence="1 2">Hm-17</strain>
    </source>
</reference>
<dbReference type="EMBL" id="CP145316">
    <property type="protein sequence ID" value="XAM17593.1"/>
    <property type="molecule type" value="Genomic_DNA"/>
</dbReference>
<keyword evidence="2" id="KW-1185">Reference proteome</keyword>
<sequence>MKYKVLYDTLINKSHHQRGAIIEFPNGTDEGYIKRLVTSKVIAPVDIQGDSKEKSQERIELEAKAKELGIPFKDNTKDETLREKISKAMQSLDSKE</sequence>
<evidence type="ECO:0000313" key="1">
    <source>
        <dbReference type="EMBL" id="XAM17593.1"/>
    </source>
</evidence>
<gene>
    <name evidence="1" type="ORF">V3I05_07850</name>
</gene>
<dbReference type="RefSeq" id="WP_343353240.1">
    <property type="nucleotide sequence ID" value="NZ_CP145316.1"/>
</dbReference>
<protein>
    <submittedName>
        <fullName evidence="1">Uncharacterized protein</fullName>
    </submittedName>
</protein>
<organism evidence="1 2">
    <name type="scientific">Helicobacter mastomyrinus</name>
    <dbReference type="NCBI Taxonomy" id="287948"/>
    <lineage>
        <taxon>Bacteria</taxon>
        <taxon>Pseudomonadati</taxon>
        <taxon>Campylobacterota</taxon>
        <taxon>Epsilonproteobacteria</taxon>
        <taxon>Campylobacterales</taxon>
        <taxon>Helicobacteraceae</taxon>
        <taxon>Helicobacter</taxon>
    </lineage>
</organism>